<protein>
    <submittedName>
        <fullName evidence="1">Uncharacterized protein</fullName>
    </submittedName>
</protein>
<dbReference type="AlphaFoldDB" id="A0A7C5Q3J9"/>
<accession>A0A7C5Q3J9</accession>
<reference evidence="1" key="1">
    <citation type="journal article" date="2020" name="mSystems">
        <title>Genome- and Community-Level Interaction Insights into Carbon Utilization and Element Cycling Functions of Hydrothermarchaeota in Hydrothermal Sediment.</title>
        <authorList>
            <person name="Zhou Z."/>
            <person name="Liu Y."/>
            <person name="Xu W."/>
            <person name="Pan J."/>
            <person name="Luo Z.H."/>
            <person name="Li M."/>
        </authorList>
    </citation>
    <scope>NUCLEOTIDE SEQUENCE [LARGE SCALE GENOMIC DNA]</scope>
    <source>
        <strain evidence="1">SpSt-1056</strain>
    </source>
</reference>
<gene>
    <name evidence="1" type="ORF">ENM11_01660</name>
</gene>
<proteinExistence type="predicted"/>
<dbReference type="EMBL" id="DRWN01000014">
    <property type="protein sequence ID" value="HHK67849.1"/>
    <property type="molecule type" value="Genomic_DNA"/>
</dbReference>
<evidence type="ECO:0000313" key="1">
    <source>
        <dbReference type="EMBL" id="HHK67849.1"/>
    </source>
</evidence>
<comment type="caution">
    <text evidence="1">The sequence shown here is derived from an EMBL/GenBank/DDBJ whole genome shotgun (WGS) entry which is preliminary data.</text>
</comment>
<organism evidence="1">
    <name type="scientific">Caldiarchaeum subterraneum</name>
    <dbReference type="NCBI Taxonomy" id="311458"/>
    <lineage>
        <taxon>Archaea</taxon>
        <taxon>Nitrososphaerota</taxon>
        <taxon>Candidatus Caldarchaeales</taxon>
        <taxon>Candidatus Caldarchaeaceae</taxon>
        <taxon>Candidatus Caldarchaeum</taxon>
    </lineage>
</organism>
<sequence length="311" mass="36103">MDNDTTMAESGEETKSIQKQVYEPLGREARMFFVDVHRMANKNRSRKNDENHHIYSVDGENFNKAAKITDIPAKANDVLYVDVIPVELTEEFIELLRRGVRVFYLRRATMLAKKREELGLLKTARNDIRAMIAIEPRWFREVNEDILVMRRLTCAYRSLLKSHQSLLNRMKALSGVERDVLKDAIKDLEKRMTTMAKIIDPEAIKRIPSYSRVVEALAIVGDNHLMAREALAEIMPYVERTRSYSRLKAFFGLYKGSKGTVKIYSKPARHALARLTTAVLHKAHHKAKDEERILRRIWKTVKERERLEAPA</sequence>
<name>A0A7C5Q3J9_CALS0</name>